<evidence type="ECO:0000256" key="10">
    <source>
        <dbReference type="PROSITE-ProRule" id="PRU00282"/>
    </source>
</evidence>
<evidence type="ECO:0000256" key="2">
    <source>
        <dbReference type="ARBA" id="ARBA00006375"/>
    </source>
</evidence>
<evidence type="ECO:0000256" key="12">
    <source>
        <dbReference type="SAM" id="MobiDB-lite"/>
    </source>
</evidence>
<accession>A0A9P8MGP2</accession>
<evidence type="ECO:0000256" key="6">
    <source>
        <dbReference type="ARBA" id="ARBA00022792"/>
    </source>
</evidence>
<name>A0A9P8MGP2_9HYPO</name>
<organism evidence="13 14">
    <name type="scientific">Metarhizium humberi</name>
    <dbReference type="NCBI Taxonomy" id="2596975"/>
    <lineage>
        <taxon>Eukaryota</taxon>
        <taxon>Fungi</taxon>
        <taxon>Dikarya</taxon>
        <taxon>Ascomycota</taxon>
        <taxon>Pezizomycotina</taxon>
        <taxon>Sordariomycetes</taxon>
        <taxon>Hypocreomycetidae</taxon>
        <taxon>Hypocreales</taxon>
        <taxon>Clavicipitaceae</taxon>
        <taxon>Metarhizium</taxon>
    </lineage>
</organism>
<dbReference type="AlphaFoldDB" id="A0A9P8MGP2"/>
<feature type="region of interest" description="Disordered" evidence="12">
    <location>
        <begin position="451"/>
        <end position="495"/>
    </location>
</feature>
<proteinExistence type="inferred from homology"/>
<dbReference type="InterPro" id="IPR044677">
    <property type="entry name" value="SLC25A3/Pic2/Mir1-like"/>
</dbReference>
<keyword evidence="7" id="KW-1133">Transmembrane helix</keyword>
<keyword evidence="14" id="KW-1185">Reference proteome</keyword>
<evidence type="ECO:0000313" key="14">
    <source>
        <dbReference type="Proteomes" id="UP000764110"/>
    </source>
</evidence>
<evidence type="ECO:0000256" key="3">
    <source>
        <dbReference type="ARBA" id="ARBA00022448"/>
    </source>
</evidence>
<evidence type="ECO:0000256" key="9">
    <source>
        <dbReference type="ARBA" id="ARBA00023136"/>
    </source>
</evidence>
<keyword evidence="8" id="KW-0496">Mitochondrion</keyword>
<protein>
    <recommendedName>
        <fullName evidence="15">Mitochondrial phosphate carrier protein</fullName>
    </recommendedName>
</protein>
<evidence type="ECO:0000256" key="11">
    <source>
        <dbReference type="RuleBase" id="RU000488"/>
    </source>
</evidence>
<keyword evidence="3 11" id="KW-0813">Transport</keyword>
<evidence type="ECO:0000256" key="5">
    <source>
        <dbReference type="ARBA" id="ARBA00022737"/>
    </source>
</evidence>
<feature type="repeat" description="Solcar" evidence="10">
    <location>
        <begin position="224"/>
        <end position="308"/>
    </location>
</feature>
<keyword evidence="9 10" id="KW-0472">Membrane</keyword>
<dbReference type="PROSITE" id="PS50920">
    <property type="entry name" value="SOLCAR"/>
    <property type="match status" value="3"/>
</dbReference>
<evidence type="ECO:0000256" key="7">
    <source>
        <dbReference type="ARBA" id="ARBA00022989"/>
    </source>
</evidence>
<comment type="caution">
    <text evidence="13">The sequence shown here is derived from an EMBL/GenBank/DDBJ whole genome shotgun (WGS) entry which is preliminary data.</text>
</comment>
<keyword evidence="4 10" id="KW-0812">Transmembrane</keyword>
<dbReference type="Proteomes" id="UP000764110">
    <property type="component" value="Unassembled WGS sequence"/>
</dbReference>
<keyword evidence="5" id="KW-0677">Repeat</keyword>
<feature type="compositionally biased region" description="Low complexity" evidence="12">
    <location>
        <begin position="460"/>
        <end position="495"/>
    </location>
</feature>
<dbReference type="PANTHER" id="PTHR45671">
    <property type="entry name" value="SOLUTE CARRIER FAMILY 25 (MITOCHONDRIAL CARRIER PHOSPHATE CARRIER), MEMBER 3, LIKE-RELATED-RELATED"/>
    <property type="match status" value="1"/>
</dbReference>
<dbReference type="Pfam" id="PF00153">
    <property type="entry name" value="Mito_carr"/>
    <property type="match status" value="3"/>
</dbReference>
<keyword evidence="6" id="KW-0999">Mitochondrion inner membrane</keyword>
<dbReference type="GO" id="GO:1990547">
    <property type="term" value="P:mitochondrial phosphate ion transmembrane transport"/>
    <property type="evidence" value="ECO:0007669"/>
    <property type="project" value="InterPro"/>
</dbReference>
<comment type="subcellular location">
    <subcellularLocation>
        <location evidence="1">Mitochondrion inner membrane</location>
        <topology evidence="1">Multi-pass membrane protein</topology>
    </subcellularLocation>
</comment>
<evidence type="ECO:0000256" key="4">
    <source>
        <dbReference type="ARBA" id="ARBA00022692"/>
    </source>
</evidence>
<feature type="repeat" description="Solcar" evidence="10">
    <location>
        <begin position="322"/>
        <end position="407"/>
    </location>
</feature>
<dbReference type="GO" id="GO:0005315">
    <property type="term" value="F:phosphate transmembrane transporter activity"/>
    <property type="evidence" value="ECO:0007669"/>
    <property type="project" value="InterPro"/>
</dbReference>
<evidence type="ECO:0000313" key="13">
    <source>
        <dbReference type="EMBL" id="KAH0598959.1"/>
    </source>
</evidence>
<sequence>MIFTRAVSATNFLVASSALGFQVFVLYPWHKELDTGFADLKREHLKVLDAVGTSLSEQQRKTFLDNWNDLKSQSSRRLMVLNSFHLIAEHAPSPGEAIRATRDRIVAAKGNSLVGAEATEKIAGASLYARYALAGSFCCAFTHAVLTPVDVVKTRIQLEPTRYSSSLFRSARQIASHEGLGAFSTGLGPTVVGYGLQGACKFGGYEFFKARAVDHLGYENAVHNRSAVYLASAATAEFFGDIALCPFESVRIRLVSQPTYADGFANALIKLGREEGLAGLYSGLGPILLKQIPYTMATFLVYEKAIQTAYTYVDKAKVSTAGATGINLAAGLVAGVAAAVVSQPADTILSKVNKDKGLAGESVTRRLVRIATGLGWRGAFTGMQARLVMVGGMTAVQFGIYGDTKKFFALGATAQQASPLPTDEPPLHTFPPVIHTTELVPSGVSLPTALDTKVSGTGSGSSSSATETTAASVSGSGSGSAAATSGTRTTTSSAAPTAQVNIAPILGIAAAVMVL</sequence>
<reference evidence="13 14" key="1">
    <citation type="submission" date="2020-07" db="EMBL/GenBank/DDBJ databases">
        <title>Metarhizium humberi genome.</title>
        <authorList>
            <person name="Lysoe E."/>
        </authorList>
    </citation>
    <scope>NUCLEOTIDE SEQUENCE [LARGE SCALE GENOMIC DNA]</scope>
    <source>
        <strain evidence="13 14">ESALQ1638</strain>
    </source>
</reference>
<dbReference type="GO" id="GO:0005743">
    <property type="term" value="C:mitochondrial inner membrane"/>
    <property type="evidence" value="ECO:0007669"/>
    <property type="project" value="UniProtKB-SubCell"/>
</dbReference>
<dbReference type="SUPFAM" id="SSF103506">
    <property type="entry name" value="Mitochondrial carrier"/>
    <property type="match status" value="1"/>
</dbReference>
<dbReference type="PANTHER" id="PTHR45671:SF12">
    <property type="entry name" value="MITOCHONDRIAL PHOSPHATE CARRIER PROTEIN"/>
    <property type="match status" value="1"/>
</dbReference>
<dbReference type="InterPro" id="IPR018108">
    <property type="entry name" value="MCP_transmembrane"/>
</dbReference>
<evidence type="ECO:0000256" key="1">
    <source>
        <dbReference type="ARBA" id="ARBA00004448"/>
    </source>
</evidence>
<dbReference type="InterPro" id="IPR023395">
    <property type="entry name" value="MCP_dom_sf"/>
</dbReference>
<dbReference type="Gene3D" id="1.50.40.10">
    <property type="entry name" value="Mitochondrial carrier domain"/>
    <property type="match status" value="1"/>
</dbReference>
<evidence type="ECO:0008006" key="15">
    <source>
        <dbReference type="Google" id="ProtNLM"/>
    </source>
</evidence>
<evidence type="ECO:0000256" key="8">
    <source>
        <dbReference type="ARBA" id="ARBA00023128"/>
    </source>
</evidence>
<dbReference type="EMBL" id="JACEFI010000004">
    <property type="protein sequence ID" value="KAH0598959.1"/>
    <property type="molecule type" value="Genomic_DNA"/>
</dbReference>
<comment type="similarity">
    <text evidence="2 11">Belongs to the mitochondrial carrier (TC 2.A.29) family.</text>
</comment>
<gene>
    <name evidence="13" type="ORF">MHUMG1_03073</name>
</gene>
<feature type="repeat" description="Solcar" evidence="10">
    <location>
        <begin position="126"/>
        <end position="211"/>
    </location>
</feature>